<evidence type="ECO:0000256" key="4">
    <source>
        <dbReference type="SAM" id="MobiDB-lite"/>
    </source>
</evidence>
<dbReference type="InterPro" id="IPR043143">
    <property type="entry name" value="Mal/L-sulf/L-lact_DH-like_NADP"/>
</dbReference>
<keyword evidence="2" id="KW-0560">Oxidoreductase</keyword>
<feature type="region of interest" description="Disordered" evidence="4">
    <location>
        <begin position="633"/>
        <end position="661"/>
    </location>
</feature>
<dbReference type="InterPro" id="IPR043144">
    <property type="entry name" value="Mal/L-sulf/L-lact_DH-like_ah"/>
</dbReference>
<dbReference type="GO" id="GO:0016020">
    <property type="term" value="C:membrane"/>
    <property type="evidence" value="ECO:0007669"/>
    <property type="project" value="InterPro"/>
</dbReference>
<dbReference type="Gene3D" id="1.20.5.110">
    <property type="match status" value="1"/>
</dbReference>
<comment type="similarity">
    <text evidence="1">Belongs to the LDH2/MDH2 oxidoreductase family.</text>
</comment>
<dbReference type="Gene3D" id="1.10.1530.10">
    <property type="match status" value="1"/>
</dbReference>
<gene>
    <name evidence="6" type="ORF">TBRA_LOCUS13692</name>
</gene>
<evidence type="ECO:0000259" key="5">
    <source>
        <dbReference type="PROSITE" id="PS50892"/>
    </source>
</evidence>
<dbReference type="SUPFAM" id="SSF58038">
    <property type="entry name" value="SNARE fusion complex"/>
    <property type="match status" value="1"/>
</dbReference>
<protein>
    <recommendedName>
        <fullName evidence="5">V-SNARE coiled-coil homology domain-containing protein</fullName>
    </recommendedName>
</protein>
<dbReference type="GO" id="GO:0016491">
    <property type="term" value="F:oxidoreductase activity"/>
    <property type="evidence" value="ECO:0007669"/>
    <property type="project" value="UniProtKB-KW"/>
</dbReference>
<dbReference type="InterPro" id="IPR003767">
    <property type="entry name" value="Malate/L-lactate_DH-like"/>
</dbReference>
<evidence type="ECO:0000256" key="1">
    <source>
        <dbReference type="ARBA" id="ARBA00006056"/>
    </source>
</evidence>
<sequence>MKPYIVKGQLQKLIVRVNSQKNSEFDEEILTKFTEGQVEFDELDKHGGLHQELVLLIGSSKAKEDFFSDHSSEIVDLTTNVTILPHLMLNTRTRTEFLDFSTLNEDIKSAQYIPRIYFTKKIVNSVSAVKLLLLIDFPSFDKQIDALLQKAAESIEDVEKFLGSIGLIVTEVQNEQQIEKVTNHLKNLANSLTESNETVSIIKALRSEYEGNDDLNRLGFVGNSKGSSLESHKIKDLERVIYESIDFTRHDSDDFIYTPCQTTCVSLIDLLSQNLTEGVRQIGQDIINFYVKVEENLRDFEESSLYFSHVNESFFKFFKDEELSTKWIKNPGQLIERIVEYSKAATIELFSENLQLYANIAKYLVFLRGSDVSKETYESLGDQLIPTTEYLESTAQWYTFLSNFDKNILSNFIVQRDISPYQKVTLQLLGDIEKAKRENNYYRDITESLKNLLNSIPKPNATQVLDGLKLIHLEVPKLEALKKLLSAALKHQGVSSNKCNDKSKKLTIRGSYVKLSDVSKFNCTDTNFIEVFALHKVFFDEDLDQTGKKVHLAIIAPYWDVIGHRIIKLDGEPGKFHKPLQARHSVGPGNVGEDGKPGFPGGSAGSFLGIGRFFTNPGNLHIFANGGSGGVGQYGGDGTEEDNGGNGGAPGLGGHSGAAEGTILGSSRRWQVEDPEHLEKRHEGNQSSDRWLPSAERIFGHFQQARRRIMMDGSGYSGENDLGARSSGSTVNNKKLQQTQAKVDEVVGIMKVNVDKVLERDQKLSELDNRADALQMGAAQFEQQAGKLKRKYWWKFKNDAHHWSYLWYFIDHHNKSKTRRSWSVDGRTPNRQTPPTCRSTEITTTRTMAWVTKTPCSAESSSGSIMALRKLYGRNCRGLLQLQQHRGENVAAFASSFRERQCLRSQQQQQLQQQQVAKMASSSTVNYRESVVPKEEVVRFITDCMCKVGTTPEDARTVAHHLMTADYRGHFSHGMNRLQMYVEDIAKKMTDPTAKPRVIKDFQATALIDGCNGLGQVIGKHCMELAIKKAQQFGIGLVSARGSNHYGICGYYSLMAMEQNLIGFSCTNTSPLMAPTRSVRAALGTNPLSLGMAANEGDEFVLDMATTAVALGKIEVAHRKCEAIPEGWAMDTAGRVTTDAEAALDSSTLFPLGGEEKNSGYKGYGLALMVEVLCGILSGGQFGPNIRSWKSDSNVANLGQCFMAIDPEVFAPGSKDRLSHLLKQLRKLPTSGDASVQVAGDPERAAMHKVEKEGGISYHENQLKASEEFAKDLGVKPMQLIKKN</sequence>
<dbReference type="Gene3D" id="3.30.1370.60">
    <property type="entry name" value="Hypothetical oxidoreductase yiak, domain 2"/>
    <property type="match status" value="1"/>
</dbReference>
<dbReference type="Proteomes" id="UP000479190">
    <property type="component" value="Unassembled WGS sequence"/>
</dbReference>
<keyword evidence="3" id="KW-0175">Coiled coil</keyword>
<dbReference type="PROSITE" id="PS50892">
    <property type="entry name" value="V_SNARE"/>
    <property type="match status" value="1"/>
</dbReference>
<dbReference type="OrthoDB" id="7881616at2759"/>
<accession>A0A6H5IWZ7</accession>
<dbReference type="InterPro" id="IPR001388">
    <property type="entry name" value="Synaptobrevin-like"/>
</dbReference>
<evidence type="ECO:0000313" key="6">
    <source>
        <dbReference type="EMBL" id="CAB0042050.1"/>
    </source>
</evidence>
<dbReference type="Pfam" id="PF00957">
    <property type="entry name" value="Synaptobrevin"/>
    <property type="match status" value="1"/>
</dbReference>
<feature type="compositionally biased region" description="Gly residues" evidence="4">
    <location>
        <begin position="644"/>
        <end position="656"/>
    </location>
</feature>
<proteinExistence type="inferred from homology"/>
<dbReference type="PRINTS" id="PR00219">
    <property type="entry name" value="SYNAPTOBREVN"/>
</dbReference>
<dbReference type="PANTHER" id="PTHR11091:SF0">
    <property type="entry name" value="MALATE DEHYDROGENASE"/>
    <property type="match status" value="1"/>
</dbReference>
<dbReference type="PANTHER" id="PTHR11091">
    <property type="entry name" value="OXIDOREDUCTASE-RELATED"/>
    <property type="match status" value="1"/>
</dbReference>
<dbReference type="GO" id="GO:0016192">
    <property type="term" value="P:vesicle-mediated transport"/>
    <property type="evidence" value="ECO:0007669"/>
    <property type="project" value="InterPro"/>
</dbReference>
<evidence type="ECO:0000256" key="2">
    <source>
        <dbReference type="ARBA" id="ARBA00023002"/>
    </source>
</evidence>
<dbReference type="InterPro" id="IPR042855">
    <property type="entry name" value="V_SNARE_CC"/>
</dbReference>
<dbReference type="Pfam" id="PF02615">
    <property type="entry name" value="Ldh_2"/>
    <property type="match status" value="1"/>
</dbReference>
<dbReference type="EMBL" id="CADCXV010001150">
    <property type="protein sequence ID" value="CAB0042050.1"/>
    <property type="molecule type" value="Genomic_DNA"/>
</dbReference>
<name>A0A6H5IWZ7_9HYME</name>
<dbReference type="SUPFAM" id="SSF89733">
    <property type="entry name" value="L-sulfolactate dehydrogenase-like"/>
    <property type="match status" value="1"/>
</dbReference>
<keyword evidence="7" id="KW-1185">Reference proteome</keyword>
<evidence type="ECO:0000313" key="7">
    <source>
        <dbReference type="Proteomes" id="UP000479190"/>
    </source>
</evidence>
<organism evidence="6 7">
    <name type="scientific">Trichogramma brassicae</name>
    <dbReference type="NCBI Taxonomy" id="86971"/>
    <lineage>
        <taxon>Eukaryota</taxon>
        <taxon>Metazoa</taxon>
        <taxon>Ecdysozoa</taxon>
        <taxon>Arthropoda</taxon>
        <taxon>Hexapoda</taxon>
        <taxon>Insecta</taxon>
        <taxon>Pterygota</taxon>
        <taxon>Neoptera</taxon>
        <taxon>Endopterygota</taxon>
        <taxon>Hymenoptera</taxon>
        <taxon>Apocrita</taxon>
        <taxon>Proctotrupomorpha</taxon>
        <taxon>Chalcidoidea</taxon>
        <taxon>Trichogrammatidae</taxon>
        <taxon>Trichogramma</taxon>
    </lineage>
</organism>
<feature type="domain" description="V-SNARE coiled-coil homology" evidence="5">
    <location>
        <begin position="735"/>
        <end position="795"/>
    </location>
</feature>
<dbReference type="PROSITE" id="PS00417">
    <property type="entry name" value="SYNAPTOBREVIN"/>
    <property type="match status" value="1"/>
</dbReference>
<evidence type="ECO:0000256" key="3">
    <source>
        <dbReference type="PROSITE-ProRule" id="PRU00290"/>
    </source>
</evidence>
<dbReference type="CDD" id="cd15870">
    <property type="entry name" value="R-SNARE_VAMP2"/>
    <property type="match status" value="1"/>
</dbReference>
<dbReference type="InterPro" id="IPR036111">
    <property type="entry name" value="Mal/L-sulfo/L-lacto_DH-like_sf"/>
</dbReference>
<reference evidence="6 7" key="1">
    <citation type="submission" date="2020-02" db="EMBL/GenBank/DDBJ databases">
        <authorList>
            <person name="Ferguson B K."/>
        </authorList>
    </citation>
    <scope>NUCLEOTIDE SEQUENCE [LARGE SCALE GENOMIC DNA]</scope>
</reference>